<proteinExistence type="predicted"/>
<organism evidence="2 3">
    <name type="scientific">Cinara cedri</name>
    <dbReference type="NCBI Taxonomy" id="506608"/>
    <lineage>
        <taxon>Eukaryota</taxon>
        <taxon>Metazoa</taxon>
        <taxon>Ecdysozoa</taxon>
        <taxon>Arthropoda</taxon>
        <taxon>Hexapoda</taxon>
        <taxon>Insecta</taxon>
        <taxon>Pterygota</taxon>
        <taxon>Neoptera</taxon>
        <taxon>Paraneoptera</taxon>
        <taxon>Hemiptera</taxon>
        <taxon>Sternorrhyncha</taxon>
        <taxon>Aphidomorpha</taxon>
        <taxon>Aphidoidea</taxon>
        <taxon>Aphididae</taxon>
        <taxon>Lachninae</taxon>
        <taxon>Cinara</taxon>
    </lineage>
</organism>
<dbReference type="Proteomes" id="UP000325440">
    <property type="component" value="Unassembled WGS sequence"/>
</dbReference>
<feature type="chain" id="PRO_5022858833" evidence="1">
    <location>
        <begin position="22"/>
        <end position="861"/>
    </location>
</feature>
<name>A0A5E4MUP1_9HEMI</name>
<evidence type="ECO:0000313" key="3">
    <source>
        <dbReference type="Proteomes" id="UP000325440"/>
    </source>
</evidence>
<dbReference type="EMBL" id="CABPRJ010001429">
    <property type="protein sequence ID" value="VVC35983.1"/>
    <property type="molecule type" value="Genomic_DNA"/>
</dbReference>
<accession>A0A5E4MUP1</accession>
<protein>
    <submittedName>
        <fullName evidence="2">Uncharacterized protein</fullName>
    </submittedName>
</protein>
<dbReference type="OrthoDB" id="6625707at2759"/>
<evidence type="ECO:0000313" key="2">
    <source>
        <dbReference type="EMBL" id="VVC35983.1"/>
    </source>
</evidence>
<dbReference type="AlphaFoldDB" id="A0A5E4MUP1"/>
<keyword evidence="1" id="KW-0732">Signal</keyword>
<evidence type="ECO:0000256" key="1">
    <source>
        <dbReference type="SAM" id="SignalP"/>
    </source>
</evidence>
<sequence length="861" mass="102346">MRQVNVLFIFLCLEIIQFGNSSNLWLNTKDKRVELLQERAHNMTGRKKINNNLFAVQFKSVSCQIYYYDSEYAKTPESEDKNKSLSKFYVCMNCIFAEWIQNKLFKFVKGFPLLYQSKLMDEYDAYKSDFKKSLAVLNGIMEQTVRFINILFNFLNIVTYSAFMDIDLLKTLLSFSFKINYINNLQYQYDEATENDINEFLREIKPMNLETVREYCSTKQMLLGNILVDSVDTNCVTKDLEMVYFECECENNVSINTQAFFEKIKFSDNLEVIFWYMKSVYIAIVKLISKKTLLALEDILLNRKKKENVIKLNGDFFTWFDTIHFFFSIYSDLPLELIDSFRRLIKNRIIDDESLQKLMKNLRMYNTNKLKYKKSELYYPKVKISVRHSLDRSLEDFMNSMINKIDDYKCFVNLLEFLYVEYSRYYTPYMKNVKKVFTFMEVNLCGNGAREQYKPLNNLYEYFNTESSKPSMSTSVYLANNYDSAVKNGCDLVVKLYQYCFETFIVLNDIQFKYTNTNDIDFNEVKENINSIINYLTDSTIKYENTSLNRITFNLIPLIPFVGVQLYDKRIYSELKRLVHVIMSELNTYGIDYCVPPSNNYLLFNNIDLDRIGKHNTYFVEWQKYIDSLSVKKELPSYSDLSKIYSDQYPFILVYDQIVLFKWKGELKPLTYIFLNINNAITSSIYVNALYDLYFKFTLVVMFYEAQCLMKHLDADKRNINVEEMTYGKYVIAKLPPESDFPPYFNEFISNYSLYMISYYSCITAPDNCKSEKMYIDNESNLYDLFRIYGVELDIKSRKQASVLPIDKSKNKNIFQWLTSTIFSEKLDEFVEIVDELLLTVKEVKMLFDVYESYYKNIPDY</sequence>
<gene>
    <name evidence="2" type="ORF">CINCED_3A021619</name>
</gene>
<reference evidence="2 3" key="1">
    <citation type="submission" date="2019-08" db="EMBL/GenBank/DDBJ databases">
        <authorList>
            <person name="Alioto T."/>
            <person name="Alioto T."/>
            <person name="Gomez Garrido J."/>
        </authorList>
    </citation>
    <scope>NUCLEOTIDE SEQUENCE [LARGE SCALE GENOMIC DNA]</scope>
</reference>
<keyword evidence="3" id="KW-1185">Reference proteome</keyword>
<feature type="signal peptide" evidence="1">
    <location>
        <begin position="1"/>
        <end position="21"/>
    </location>
</feature>